<dbReference type="SMART" id="SM00587">
    <property type="entry name" value="CHK"/>
    <property type="match status" value="1"/>
</dbReference>
<comment type="caution">
    <text evidence="2">The sequence shown here is derived from an EMBL/GenBank/DDBJ whole genome shotgun (WGS) entry which is preliminary data.</text>
</comment>
<dbReference type="PANTHER" id="PTHR11012:SF30">
    <property type="entry name" value="PROTEIN KINASE-LIKE DOMAIN-CONTAINING"/>
    <property type="match status" value="1"/>
</dbReference>
<sequence>MHGISQFLPSGLRICGNYRHVFPAFNSYTYKFQVLANEIKAIENNRKYSTQIFYKYGVKSLYSINPLLPKFRNTSSAADATGKHVKRRSRKWKYVLGLGGLLGGIFFYYTSEDDDETDEPTSCGLRAPSKPSDITKDWIEYMLTEHENQNSKGSKVVVNSFDLSNAIKPGEGLNSQLYKIDVQARVQNVSEPKSTSLDKEYHVMVKMRTRSAMAEEMNKFIGSELKELTLYSDVILELNKFQKIYGGEFGIKVPSFLYGKFTNKESVLVIENLKPAGYKPHSIKCEIDLNHAKVVVENLAKLHAVSYSYNKSHNFLDKFPCYNSEGKMSWFNSLFNTVSLLDNAIKLLELKNDKDLKKLAIKIEKSKANLHKRLTDVVGDINSKKVLCLTHNDCHSSNLLFKYGEDNKGNQTIDDMQFVDWQMTNWDSPMMDLQYFFSGSTTREFRKAHLETLLEHYHSIFTQATTKMGTPVSHWTYEEFKEEYSRFEIYGFLRGLVMVQFVLSKLNELLQRDALTESEVNPRIRRMNSILCKYLWHKCYTSPNWEKMIIMNLNTLMLYSIRKEIVSGTNPILNDRILGLVLDADGQGLFEEDLSSVR</sequence>
<organism evidence="2 3">
    <name type="scientific">Meganyctiphanes norvegica</name>
    <name type="common">Northern krill</name>
    <name type="synonym">Thysanopoda norvegica</name>
    <dbReference type="NCBI Taxonomy" id="48144"/>
    <lineage>
        <taxon>Eukaryota</taxon>
        <taxon>Metazoa</taxon>
        <taxon>Ecdysozoa</taxon>
        <taxon>Arthropoda</taxon>
        <taxon>Crustacea</taxon>
        <taxon>Multicrustacea</taxon>
        <taxon>Malacostraca</taxon>
        <taxon>Eumalacostraca</taxon>
        <taxon>Eucarida</taxon>
        <taxon>Euphausiacea</taxon>
        <taxon>Euphausiidae</taxon>
        <taxon>Meganyctiphanes</taxon>
    </lineage>
</organism>
<dbReference type="InterPro" id="IPR011009">
    <property type="entry name" value="Kinase-like_dom_sf"/>
</dbReference>
<dbReference type="InterPro" id="IPR004119">
    <property type="entry name" value="EcKL"/>
</dbReference>
<protein>
    <recommendedName>
        <fullName evidence="1">CHK kinase-like domain-containing protein</fullName>
    </recommendedName>
</protein>
<dbReference type="Pfam" id="PF02958">
    <property type="entry name" value="EcKL"/>
    <property type="match status" value="1"/>
</dbReference>
<keyword evidence="3" id="KW-1185">Reference proteome</keyword>
<evidence type="ECO:0000259" key="1">
    <source>
        <dbReference type="SMART" id="SM00587"/>
    </source>
</evidence>
<name>A0AAV2RMC8_MEGNR</name>
<dbReference type="SUPFAM" id="SSF56112">
    <property type="entry name" value="Protein kinase-like (PK-like)"/>
    <property type="match status" value="1"/>
</dbReference>
<dbReference type="EMBL" id="CAXKWB010026003">
    <property type="protein sequence ID" value="CAL4129264.1"/>
    <property type="molecule type" value="Genomic_DNA"/>
</dbReference>
<dbReference type="PANTHER" id="PTHR11012">
    <property type="entry name" value="PROTEIN KINASE-LIKE DOMAIN-CONTAINING"/>
    <property type="match status" value="1"/>
</dbReference>
<dbReference type="InterPro" id="IPR015897">
    <property type="entry name" value="CHK_kinase-like"/>
</dbReference>
<feature type="domain" description="CHK kinase-like" evidence="1">
    <location>
        <begin position="268"/>
        <end position="467"/>
    </location>
</feature>
<dbReference type="AlphaFoldDB" id="A0AAV2RMC8"/>
<dbReference type="Proteomes" id="UP001497623">
    <property type="component" value="Unassembled WGS sequence"/>
</dbReference>
<dbReference type="Gene3D" id="3.90.1200.10">
    <property type="match status" value="1"/>
</dbReference>
<proteinExistence type="predicted"/>
<evidence type="ECO:0000313" key="2">
    <source>
        <dbReference type="EMBL" id="CAL4129264.1"/>
    </source>
</evidence>
<evidence type="ECO:0000313" key="3">
    <source>
        <dbReference type="Proteomes" id="UP001497623"/>
    </source>
</evidence>
<accession>A0AAV2RMC8</accession>
<gene>
    <name evidence="2" type="ORF">MNOR_LOCUS26273</name>
</gene>
<reference evidence="2 3" key="1">
    <citation type="submission" date="2024-05" db="EMBL/GenBank/DDBJ databases">
        <authorList>
            <person name="Wallberg A."/>
        </authorList>
    </citation>
    <scope>NUCLEOTIDE SEQUENCE [LARGE SCALE GENOMIC DNA]</scope>
</reference>